<evidence type="ECO:0000256" key="2">
    <source>
        <dbReference type="ARBA" id="ARBA00022692"/>
    </source>
</evidence>
<evidence type="ECO:0000256" key="1">
    <source>
        <dbReference type="ARBA" id="ARBA00004651"/>
    </source>
</evidence>
<dbReference type="Pfam" id="PF00664">
    <property type="entry name" value="ABC_membrane"/>
    <property type="match status" value="2"/>
</dbReference>
<evidence type="ECO:0000256" key="7">
    <source>
        <dbReference type="SAM" id="MobiDB-lite"/>
    </source>
</evidence>
<evidence type="ECO:0000313" key="11">
    <source>
        <dbReference type="EMBL" id="EFT84222.1"/>
    </source>
</evidence>
<keyword evidence="4 11" id="KW-0067">ATP-binding</keyword>
<feature type="domain" description="ABC transporter" evidence="9">
    <location>
        <begin position="996"/>
        <end position="1224"/>
    </location>
</feature>
<feature type="transmembrane region" description="Helical" evidence="8">
    <location>
        <begin position="818"/>
        <end position="840"/>
    </location>
</feature>
<organism evidence="11 12">
    <name type="scientific">Parascardovia denticolens DSM 10105 = JCM 12538</name>
    <dbReference type="NCBI Taxonomy" id="864564"/>
    <lineage>
        <taxon>Bacteria</taxon>
        <taxon>Bacillati</taxon>
        <taxon>Actinomycetota</taxon>
        <taxon>Actinomycetes</taxon>
        <taxon>Bifidobacteriales</taxon>
        <taxon>Bifidobacteriaceae</taxon>
        <taxon>Parascardovia</taxon>
    </lineage>
</organism>
<dbReference type="InterPro" id="IPR039421">
    <property type="entry name" value="Type_1_exporter"/>
</dbReference>
<dbReference type="Pfam" id="PF00005">
    <property type="entry name" value="ABC_tran"/>
    <property type="match status" value="2"/>
</dbReference>
<dbReference type="SUPFAM" id="SSF52540">
    <property type="entry name" value="P-loop containing nucleoside triphosphate hydrolases"/>
    <property type="match status" value="2"/>
</dbReference>
<sequence>MIKKEFLHLPGVSLGRSATIGLSSSLALLLDLLIVLFAVQLISFASGLTVPMNLWTASLSHLLRYFDGWGASSAWGTVGAATLVILARLLLSIGADLLVRINDESIAKALTSDLVRSFLVPQDTAIKDEKRGDKPNQTLAMLSTEGIKTICSYFSDFIPTVMQVLFMLVISLAFLAPINLWAGIIVTVGMVLLPLGANMMRASNLKYLSAHLLKYDKVGIHFEQASRGLGTLTIFGADQQESKRIAEESEGFRRITMKILQGQLRSLIGADIAIAISVIAAVAATVFTSPRSVAGPTLPLAVFHGILVAVIGGRLFIPERGLIYLVHDAAKAMKLGKQIVDARDSFQNGQVPATDSAPANNRSKTASGPLLTLSDLTLTYANGFTALHSISQTFPRHGFIGIAGKSGSGKSTLIKILSGQSPDYEGSALLDGREISSFAHDRLAHQVVAIHGTDKLFTGTIESNLDLGGHGVSRERMVQVLKRVDMWTELEGRGGLQAPVTAGGSNFSGGQRQRLCIARGLLQEASVYILDEATSAVDQAHDEALDRLLLDLSHSVCLIDVTHRLANIRHADRILVLDQGRIAEEGDFDHLMTISGLFASLWREQSAVEQAGREASGSESQPDDSERKPQSDTSSPASATDPATTAPTSHATTASTAITVSTWSTAKRMASFLGSHRKTVAIAALTGLIGHLLSTASVMLATASVYSGFTGSRTVSIVTGILAAASALARGSFSYREQYFNHESAFSILRDVRVAAFNHVRTLSPAGLTGQGRGNLVAVLTEDIELLEVFYAHTLSPLMIAVGNGLIMTILLACINPFLGLMAFVSYLILGLLLPSCFASETAGKAYAERQAQGRMHTKILDYLDGKNTLLQFNATPRAYEDVMQEGRKMMSERSAATGYRLLNVSLADVISLILLAAFSLRAGLLAMAGTVNPIGCLMAVVGFATSFPSIISVSRLGAGLQPTMASARRVFALFDQKPQAAPVKDGINLDGFQSERAQRVSYSYPQPPAAASPAKEGEGLGPVLTSVDLDLKAGESVAIQGPNGSGKTTLIDLLMRFRPISGGELTVNGTPIDRVNTSRLRQVQTLSGQNVFIFDRTLRENIAIAKPDASDEEIREAARSACLDELIDQLPDGLDTPLDHDGAQLSDGQRQRVSIARAFLSQAQLMFFDEPTSNMDALLEAELMQALMAHQEGKTYLFVSHRPTTLAYADRLFTLSEGRLTQVR</sequence>
<evidence type="ECO:0000256" key="5">
    <source>
        <dbReference type="ARBA" id="ARBA00022989"/>
    </source>
</evidence>
<dbReference type="HOGENOM" id="CLU_006801_0_0_11"/>
<keyword evidence="12" id="KW-1185">Reference proteome</keyword>
<evidence type="ECO:0000259" key="9">
    <source>
        <dbReference type="PROSITE" id="PS50893"/>
    </source>
</evidence>
<evidence type="ECO:0000259" key="10">
    <source>
        <dbReference type="PROSITE" id="PS50929"/>
    </source>
</evidence>
<feature type="domain" description="ABC transmembrane type-1" evidence="10">
    <location>
        <begin position="18"/>
        <end position="283"/>
    </location>
</feature>
<feature type="transmembrane region" description="Helical" evidence="8">
    <location>
        <begin position="267"/>
        <end position="286"/>
    </location>
</feature>
<dbReference type="KEGG" id="pdo:PSDT_0442"/>
<feature type="region of interest" description="Disordered" evidence="7">
    <location>
        <begin position="609"/>
        <end position="652"/>
    </location>
</feature>
<feature type="transmembrane region" description="Helical" evidence="8">
    <location>
        <begin position="679"/>
        <end position="703"/>
    </location>
</feature>
<dbReference type="InterPro" id="IPR003439">
    <property type="entry name" value="ABC_transporter-like_ATP-bd"/>
</dbReference>
<evidence type="ECO:0000313" key="12">
    <source>
        <dbReference type="Proteomes" id="UP000004946"/>
    </source>
</evidence>
<protein>
    <submittedName>
        <fullName evidence="11">ABC transporter, ATP-binding protein</fullName>
    </submittedName>
</protein>
<dbReference type="PANTHER" id="PTHR24221">
    <property type="entry name" value="ATP-BINDING CASSETTE SUB-FAMILY B"/>
    <property type="match status" value="1"/>
</dbReference>
<name>E6K0E9_PARDN</name>
<evidence type="ECO:0000256" key="3">
    <source>
        <dbReference type="ARBA" id="ARBA00022741"/>
    </source>
</evidence>
<dbReference type="InterPro" id="IPR017871">
    <property type="entry name" value="ABC_transporter-like_CS"/>
</dbReference>
<comment type="subcellular location">
    <subcellularLocation>
        <location evidence="1">Cell membrane</location>
        <topology evidence="1">Multi-pass membrane protein</topology>
    </subcellularLocation>
</comment>
<comment type="caution">
    <text evidence="11">The sequence shown here is derived from an EMBL/GenBank/DDBJ whole genome shotgun (WGS) entry which is preliminary data.</text>
</comment>
<dbReference type="PANTHER" id="PTHR24221:SF654">
    <property type="entry name" value="ATP-BINDING CASSETTE SUB-FAMILY B MEMBER 6"/>
    <property type="match status" value="1"/>
</dbReference>
<dbReference type="InterPro" id="IPR003593">
    <property type="entry name" value="AAA+_ATPase"/>
</dbReference>
<dbReference type="GO" id="GO:0005886">
    <property type="term" value="C:plasma membrane"/>
    <property type="evidence" value="ECO:0007669"/>
    <property type="project" value="UniProtKB-SubCell"/>
</dbReference>
<keyword evidence="3" id="KW-0547">Nucleotide-binding</keyword>
<accession>E6K0E9</accession>
<dbReference type="Gene3D" id="3.40.50.300">
    <property type="entry name" value="P-loop containing nucleotide triphosphate hydrolases"/>
    <property type="match status" value="2"/>
</dbReference>
<dbReference type="SUPFAM" id="SSF90123">
    <property type="entry name" value="ABC transporter transmembrane region"/>
    <property type="match status" value="2"/>
</dbReference>
<feature type="transmembrane region" description="Helical" evidence="8">
    <location>
        <begin position="790"/>
        <end position="812"/>
    </location>
</feature>
<dbReference type="AlphaFoldDB" id="E6K0E9"/>
<dbReference type="PROSITE" id="PS50929">
    <property type="entry name" value="ABC_TM1F"/>
    <property type="match status" value="2"/>
</dbReference>
<evidence type="ECO:0000256" key="8">
    <source>
        <dbReference type="SAM" id="Phobius"/>
    </source>
</evidence>
<dbReference type="GO" id="GO:0140359">
    <property type="term" value="F:ABC-type transporter activity"/>
    <property type="evidence" value="ECO:0007669"/>
    <property type="project" value="InterPro"/>
</dbReference>
<feature type="transmembrane region" description="Helical" evidence="8">
    <location>
        <begin position="68"/>
        <end position="91"/>
    </location>
</feature>
<feature type="compositionally biased region" description="Low complexity" evidence="7">
    <location>
        <begin position="631"/>
        <end position="652"/>
    </location>
</feature>
<feature type="transmembrane region" description="Helical" evidence="8">
    <location>
        <begin position="150"/>
        <end position="174"/>
    </location>
</feature>
<feature type="transmembrane region" description="Helical" evidence="8">
    <location>
        <begin position="26"/>
        <end position="48"/>
    </location>
</feature>
<feature type="domain" description="ABC transmembrane type-1" evidence="10">
    <location>
        <begin position="682"/>
        <end position="962"/>
    </location>
</feature>
<evidence type="ECO:0000256" key="6">
    <source>
        <dbReference type="ARBA" id="ARBA00023136"/>
    </source>
</evidence>
<feature type="transmembrane region" description="Helical" evidence="8">
    <location>
        <begin position="715"/>
        <end position="733"/>
    </location>
</feature>
<reference evidence="11 12" key="1">
    <citation type="submission" date="2010-12" db="EMBL/GenBank/DDBJ databases">
        <authorList>
            <person name="Muzny D."/>
            <person name="Qin X."/>
            <person name="Buhay C."/>
            <person name="Dugan-Rocha S."/>
            <person name="Ding Y."/>
            <person name="Chen G."/>
            <person name="Hawes A."/>
            <person name="Holder M."/>
            <person name="Jhangiani S."/>
            <person name="Johnson A."/>
            <person name="Khan Z."/>
            <person name="Li Z."/>
            <person name="Liu W."/>
            <person name="Liu X."/>
            <person name="Perez L."/>
            <person name="Shen H."/>
            <person name="Wang Q."/>
            <person name="Watt J."/>
            <person name="Xi L."/>
            <person name="Xin Y."/>
            <person name="Zhou J."/>
            <person name="Deng J."/>
            <person name="Jiang H."/>
            <person name="Liu Y."/>
            <person name="Qu J."/>
            <person name="Song X.-Z."/>
            <person name="Zhang L."/>
            <person name="Villasana D."/>
            <person name="Johnson A."/>
            <person name="Liu J."/>
            <person name="Liyanage D."/>
            <person name="Lorensuhewa L."/>
            <person name="Robinson T."/>
            <person name="Song A."/>
            <person name="Song B.-B."/>
            <person name="Dinh H."/>
            <person name="Thornton R."/>
            <person name="Coyle M."/>
            <person name="Francisco L."/>
            <person name="Jackson L."/>
            <person name="Javaid M."/>
            <person name="Korchina V."/>
            <person name="Kovar C."/>
            <person name="Mata R."/>
            <person name="Mathew T."/>
            <person name="Ngo R."/>
            <person name="Nguyen L."/>
            <person name="Nguyen N."/>
            <person name="Okwuonu G."/>
            <person name="Ongeri F."/>
            <person name="Pham C."/>
            <person name="Simmons D."/>
            <person name="Wilczek-Boney K."/>
            <person name="Hale W."/>
            <person name="Jakkamsetti A."/>
            <person name="Pham P."/>
            <person name="Ruth R."/>
            <person name="San Lucas F."/>
            <person name="Warren J."/>
            <person name="Zhang J."/>
            <person name="Zhao Z."/>
            <person name="Zhou C."/>
            <person name="Zhu D."/>
            <person name="Lee S."/>
            <person name="Bess C."/>
            <person name="Blankenburg K."/>
            <person name="Forbes L."/>
            <person name="Fu Q."/>
            <person name="Gubbala S."/>
            <person name="Hirani K."/>
            <person name="Jayaseelan J.C."/>
            <person name="Lara F."/>
            <person name="Munidasa M."/>
            <person name="Palculict T."/>
            <person name="Patil S."/>
            <person name="Pu L.-L."/>
            <person name="Saada N."/>
            <person name="Tang L."/>
            <person name="Weissenberger G."/>
            <person name="Zhu Y."/>
            <person name="Hemphill L."/>
            <person name="Shang Y."/>
            <person name="Youmans B."/>
            <person name="Ayvaz T."/>
            <person name="Ross M."/>
            <person name="Santibanez J."/>
            <person name="Aqrawi P."/>
            <person name="Gross S."/>
            <person name="Joshi V."/>
            <person name="Fowler G."/>
            <person name="Nazareth L."/>
            <person name="Reid J."/>
            <person name="Worley K."/>
            <person name="Petrosino J."/>
            <person name="Highlander S."/>
            <person name="Gibbs R."/>
        </authorList>
    </citation>
    <scope>NUCLEOTIDE SEQUENCE [LARGE SCALE GENOMIC DNA]</scope>
    <source>
        <strain evidence="11 12">DSM 10105</strain>
    </source>
</reference>
<keyword evidence="2 8" id="KW-0812">Transmembrane</keyword>
<dbReference type="PROSITE" id="PS50893">
    <property type="entry name" value="ABC_TRANSPORTER_2"/>
    <property type="match status" value="2"/>
</dbReference>
<dbReference type="PROSITE" id="PS00211">
    <property type="entry name" value="ABC_TRANSPORTER_1"/>
    <property type="match status" value="1"/>
</dbReference>
<dbReference type="PATRIC" id="fig|864564.6.peg.485"/>
<dbReference type="InterPro" id="IPR011527">
    <property type="entry name" value="ABC1_TM_dom"/>
</dbReference>
<dbReference type="SMART" id="SM00382">
    <property type="entry name" value="AAA"/>
    <property type="match status" value="2"/>
</dbReference>
<feature type="transmembrane region" description="Helical" evidence="8">
    <location>
        <begin position="180"/>
        <end position="197"/>
    </location>
</feature>
<gene>
    <name evidence="11" type="ORF">HMPREF0620_1227</name>
</gene>
<dbReference type="InterPro" id="IPR027417">
    <property type="entry name" value="P-loop_NTPase"/>
</dbReference>
<keyword evidence="6 8" id="KW-0472">Membrane</keyword>
<dbReference type="Proteomes" id="UP000004946">
    <property type="component" value="Chromosome"/>
</dbReference>
<keyword evidence="5 8" id="KW-1133">Transmembrane helix</keyword>
<feature type="domain" description="ABC transporter" evidence="9">
    <location>
        <begin position="371"/>
        <end position="604"/>
    </location>
</feature>
<feature type="transmembrane region" description="Helical" evidence="8">
    <location>
        <begin position="298"/>
        <end position="317"/>
    </location>
</feature>
<dbReference type="Gene3D" id="1.20.1560.10">
    <property type="entry name" value="ABC transporter type 1, transmembrane domain"/>
    <property type="match status" value="2"/>
</dbReference>
<dbReference type="GO" id="GO:0016887">
    <property type="term" value="F:ATP hydrolysis activity"/>
    <property type="evidence" value="ECO:0007669"/>
    <property type="project" value="InterPro"/>
</dbReference>
<dbReference type="eggNOG" id="COG4988">
    <property type="taxonomic scope" value="Bacteria"/>
</dbReference>
<evidence type="ECO:0000256" key="4">
    <source>
        <dbReference type="ARBA" id="ARBA00022840"/>
    </source>
</evidence>
<dbReference type="eggNOG" id="COG1132">
    <property type="taxonomic scope" value="Bacteria"/>
</dbReference>
<feature type="transmembrane region" description="Helical" evidence="8">
    <location>
        <begin position="898"/>
        <end position="919"/>
    </location>
</feature>
<proteinExistence type="predicted"/>
<dbReference type="EMBL" id="AEON01000001">
    <property type="protein sequence ID" value="EFT84222.1"/>
    <property type="molecule type" value="Genomic_DNA"/>
</dbReference>
<dbReference type="RefSeq" id="WP_006290604.1">
    <property type="nucleotide sequence ID" value="NZ_AP012333.1"/>
</dbReference>
<dbReference type="GO" id="GO:0005524">
    <property type="term" value="F:ATP binding"/>
    <property type="evidence" value="ECO:0007669"/>
    <property type="project" value="UniProtKB-KW"/>
</dbReference>
<dbReference type="InterPro" id="IPR036640">
    <property type="entry name" value="ABC1_TM_sf"/>
</dbReference>